<proteinExistence type="predicted"/>
<gene>
    <name evidence="2" type="ORF">A2570_01555</name>
</gene>
<keyword evidence="1" id="KW-1133">Transmembrane helix</keyword>
<reference evidence="2 3" key="1">
    <citation type="journal article" date="2016" name="Nat. Commun.">
        <title>Thousands of microbial genomes shed light on interconnected biogeochemical processes in an aquifer system.</title>
        <authorList>
            <person name="Anantharaman K."/>
            <person name="Brown C.T."/>
            <person name="Hug L.A."/>
            <person name="Sharon I."/>
            <person name="Castelle C.J."/>
            <person name="Probst A.J."/>
            <person name="Thomas B.C."/>
            <person name="Singh A."/>
            <person name="Wilkins M.J."/>
            <person name="Karaoz U."/>
            <person name="Brodie E.L."/>
            <person name="Williams K.H."/>
            <person name="Hubbard S.S."/>
            <person name="Banfield J.F."/>
        </authorList>
    </citation>
    <scope>NUCLEOTIDE SEQUENCE [LARGE SCALE GENOMIC DNA]</scope>
</reference>
<comment type="caution">
    <text evidence="2">The sequence shown here is derived from an EMBL/GenBank/DDBJ whole genome shotgun (WGS) entry which is preliminary data.</text>
</comment>
<dbReference type="InterPro" id="IPR005883">
    <property type="entry name" value="PilM"/>
</dbReference>
<evidence type="ECO:0000313" key="3">
    <source>
        <dbReference type="Proteomes" id="UP000178570"/>
    </source>
</evidence>
<dbReference type="InterPro" id="IPR050696">
    <property type="entry name" value="FtsA/MreB"/>
</dbReference>
<dbReference type="PANTHER" id="PTHR32432:SF3">
    <property type="entry name" value="ETHANOLAMINE UTILIZATION PROTEIN EUTJ"/>
    <property type="match status" value="1"/>
</dbReference>
<evidence type="ECO:0000313" key="2">
    <source>
        <dbReference type="EMBL" id="OGY40072.1"/>
    </source>
</evidence>
<keyword evidence="1" id="KW-0812">Transmembrane</keyword>
<dbReference type="Pfam" id="PF11104">
    <property type="entry name" value="PilM_2"/>
    <property type="match status" value="1"/>
</dbReference>
<evidence type="ECO:0000256" key="1">
    <source>
        <dbReference type="SAM" id="Phobius"/>
    </source>
</evidence>
<dbReference type="Proteomes" id="UP000178570">
    <property type="component" value="Unassembled WGS sequence"/>
</dbReference>
<dbReference type="Gene3D" id="3.30.1490.300">
    <property type="match status" value="1"/>
</dbReference>
<keyword evidence="1" id="KW-0472">Membrane</keyword>
<accession>A0A1G1XJE5</accession>
<feature type="transmembrane region" description="Helical" evidence="1">
    <location>
        <begin position="374"/>
        <end position="397"/>
    </location>
</feature>
<dbReference type="EMBL" id="MHHY01000011">
    <property type="protein sequence ID" value="OGY40072.1"/>
    <property type="molecule type" value="Genomic_DNA"/>
</dbReference>
<dbReference type="PANTHER" id="PTHR32432">
    <property type="entry name" value="CELL DIVISION PROTEIN FTSA-RELATED"/>
    <property type="match status" value="1"/>
</dbReference>
<dbReference type="STRING" id="1797529.A2570_01555"/>
<protein>
    <submittedName>
        <fullName evidence="2">Uncharacterized protein</fullName>
    </submittedName>
</protein>
<dbReference type="Gene3D" id="3.30.420.40">
    <property type="match status" value="2"/>
</dbReference>
<sequence>MEEKDHSKLQSQREAVDAENSVNNTWFKDFLKKLVPEEEFGALEISEKNVRYLLISKYDLKVRIFAEIKLEPGVVVKGELKNRAGLISALIEIKKAAHCDDSKKACSPVIVSLPATNFFFNVLELPDISDVSFDEAVRLNISQSMPISLDSAYFDWQNLGVNLKTLQREFLAGVAPRAKIDAFLDCLAQVGFQALALESRSLSLLRNFNYFSQTIEKNITLLLVEIGEDGMSFLVGKAGKLFFDFYLYWDEIPEARDQKITRENLETILAREVQRIIEYFSLHGQEQVTNFSLFSPTLKKELEDFIALKFNLHHVVIALPVVSSDRPSDIFSGLLGASLRGSLIPRELDDIISLMPEGTEKIYRDKQLSNFVSLWSKISLAGISGVVIILGSVFLVLSRERAKITDQLNSLKNIPGAEEIMLLDQEARDFNQNVQQIAALEKKHQNWSDFLSPILSSAKSSGVEIVRLSLSESSRQIKMKARSKNQNSALAFQAAIQSLGVFAKLELPLSSFSQTPQGFEFDIVFYLKNKD</sequence>
<dbReference type="AlphaFoldDB" id="A0A1G1XJE5"/>
<name>A0A1G1XJE5_9BACT</name>
<organism evidence="2 3">
    <name type="scientific">Candidatus Brennerbacteria bacterium RIFOXYD1_FULL_41_16</name>
    <dbReference type="NCBI Taxonomy" id="1797529"/>
    <lineage>
        <taxon>Bacteria</taxon>
        <taxon>Candidatus Brenneribacteriota</taxon>
    </lineage>
</organism>